<sequence>MSTYHAVRYARSRPPQRPMMPGMPEWNPADGLDCLTVNVWTPDPGGSGLPVMVWIYGGALPPPVRRTDAPW</sequence>
<dbReference type="Gene3D" id="3.40.50.1820">
    <property type="entry name" value="alpha/beta hydrolase"/>
    <property type="match status" value="1"/>
</dbReference>
<proteinExistence type="predicted"/>
<dbReference type="Proteomes" id="UP000661607">
    <property type="component" value="Unassembled WGS sequence"/>
</dbReference>
<dbReference type="InterPro" id="IPR029058">
    <property type="entry name" value="AB_hydrolase_fold"/>
</dbReference>
<evidence type="ECO:0000313" key="3">
    <source>
        <dbReference type="Proteomes" id="UP000661607"/>
    </source>
</evidence>
<dbReference type="Pfam" id="PF00135">
    <property type="entry name" value="COesterase"/>
    <property type="match status" value="1"/>
</dbReference>
<feature type="domain" description="Carboxylesterase type B" evidence="1">
    <location>
        <begin position="12"/>
        <end position="60"/>
    </location>
</feature>
<name>A0ABR9K5M4_9ACTN</name>
<keyword evidence="3" id="KW-1185">Reference proteome</keyword>
<organism evidence="2 3">
    <name type="scientific">Nonomuraea africana</name>
    <dbReference type="NCBI Taxonomy" id="46171"/>
    <lineage>
        <taxon>Bacteria</taxon>
        <taxon>Bacillati</taxon>
        <taxon>Actinomycetota</taxon>
        <taxon>Actinomycetes</taxon>
        <taxon>Streptosporangiales</taxon>
        <taxon>Streptosporangiaceae</taxon>
        <taxon>Nonomuraea</taxon>
    </lineage>
</organism>
<protein>
    <submittedName>
        <fullName evidence="2">Carboxylesterase type B</fullName>
    </submittedName>
</protein>
<evidence type="ECO:0000313" key="2">
    <source>
        <dbReference type="EMBL" id="MBE1557317.1"/>
    </source>
</evidence>
<gene>
    <name evidence="2" type="ORF">H4W81_000096</name>
</gene>
<dbReference type="RefSeq" id="WP_225958368.1">
    <property type="nucleotide sequence ID" value="NZ_BAAASY010000015.1"/>
</dbReference>
<accession>A0ABR9K5M4</accession>
<dbReference type="InterPro" id="IPR002018">
    <property type="entry name" value="CarbesteraseB"/>
</dbReference>
<reference evidence="2 3" key="1">
    <citation type="submission" date="2020-10" db="EMBL/GenBank/DDBJ databases">
        <title>Sequencing the genomes of 1000 actinobacteria strains.</title>
        <authorList>
            <person name="Klenk H.-P."/>
        </authorList>
    </citation>
    <scope>NUCLEOTIDE SEQUENCE [LARGE SCALE GENOMIC DNA]</scope>
    <source>
        <strain evidence="2 3">DSM 43748</strain>
    </source>
</reference>
<evidence type="ECO:0000259" key="1">
    <source>
        <dbReference type="Pfam" id="PF00135"/>
    </source>
</evidence>
<dbReference type="EMBL" id="JADBEF010000001">
    <property type="protein sequence ID" value="MBE1557317.1"/>
    <property type="molecule type" value="Genomic_DNA"/>
</dbReference>
<dbReference type="SUPFAM" id="SSF53474">
    <property type="entry name" value="alpha/beta-Hydrolases"/>
    <property type="match status" value="1"/>
</dbReference>
<comment type="caution">
    <text evidence="2">The sequence shown here is derived from an EMBL/GenBank/DDBJ whole genome shotgun (WGS) entry which is preliminary data.</text>
</comment>